<name>A0A8H3A4L9_9AGAM</name>
<feature type="region of interest" description="Disordered" evidence="1">
    <location>
        <begin position="24"/>
        <end position="62"/>
    </location>
</feature>
<gene>
    <name evidence="2" type="ORF">RDB_LOCUS45071</name>
</gene>
<dbReference type="EMBL" id="CAJMWS010000292">
    <property type="protein sequence ID" value="CAE6392027.1"/>
    <property type="molecule type" value="Genomic_DNA"/>
</dbReference>
<organism evidence="2 3">
    <name type="scientific">Rhizoctonia solani</name>
    <dbReference type="NCBI Taxonomy" id="456999"/>
    <lineage>
        <taxon>Eukaryota</taxon>
        <taxon>Fungi</taxon>
        <taxon>Dikarya</taxon>
        <taxon>Basidiomycota</taxon>
        <taxon>Agaricomycotina</taxon>
        <taxon>Agaricomycetes</taxon>
        <taxon>Cantharellales</taxon>
        <taxon>Ceratobasidiaceae</taxon>
        <taxon>Rhizoctonia</taxon>
    </lineage>
</organism>
<feature type="compositionally biased region" description="Low complexity" evidence="1">
    <location>
        <begin position="40"/>
        <end position="49"/>
    </location>
</feature>
<protein>
    <submittedName>
        <fullName evidence="2">Uncharacterized protein</fullName>
    </submittedName>
</protein>
<evidence type="ECO:0000313" key="3">
    <source>
        <dbReference type="Proteomes" id="UP000663846"/>
    </source>
</evidence>
<evidence type="ECO:0000256" key="1">
    <source>
        <dbReference type="SAM" id="MobiDB-lite"/>
    </source>
</evidence>
<dbReference type="AlphaFoldDB" id="A0A8H3A4L9"/>
<dbReference type="Proteomes" id="UP000663846">
    <property type="component" value="Unassembled WGS sequence"/>
</dbReference>
<comment type="caution">
    <text evidence="2">The sequence shown here is derived from an EMBL/GenBank/DDBJ whole genome shotgun (WGS) entry which is preliminary data.</text>
</comment>
<evidence type="ECO:0000313" key="2">
    <source>
        <dbReference type="EMBL" id="CAE6392027.1"/>
    </source>
</evidence>
<proteinExistence type="predicted"/>
<reference evidence="2" key="1">
    <citation type="submission" date="2021-01" db="EMBL/GenBank/DDBJ databases">
        <authorList>
            <person name="Kaushik A."/>
        </authorList>
    </citation>
    <scope>NUCLEOTIDE SEQUENCE</scope>
    <source>
        <strain evidence="2">AG1-1C</strain>
    </source>
</reference>
<sequence>MIEYYGGSNFKAFSDCGLDLGWSHPNATNPPQWPEGGGSNSSSNNSTTGSTGGNQSGNGAVPNNRAIGFTLGAIASSVLASLLF</sequence>
<accession>A0A8H3A4L9</accession>